<sequence>IVLSLSLVTGSSAQTYKAKTGDNEVTSKEQVQVEETANVTQKTIYTLSYINTRIAVLQTQVTEIQAAISELQTLKAAVDLEAGTVVLKPPEVIE</sequence>
<name>A0A0F8YUI3_9ZZZZ</name>
<organism evidence="1">
    <name type="scientific">marine sediment metagenome</name>
    <dbReference type="NCBI Taxonomy" id="412755"/>
    <lineage>
        <taxon>unclassified sequences</taxon>
        <taxon>metagenomes</taxon>
        <taxon>ecological metagenomes</taxon>
    </lineage>
</organism>
<proteinExistence type="predicted"/>
<feature type="non-terminal residue" evidence="1">
    <location>
        <position position="1"/>
    </location>
</feature>
<dbReference type="EMBL" id="LAZR01054966">
    <property type="protein sequence ID" value="KKK77420.1"/>
    <property type="molecule type" value="Genomic_DNA"/>
</dbReference>
<protein>
    <submittedName>
        <fullName evidence="1">Uncharacterized protein</fullName>
    </submittedName>
</protein>
<dbReference type="AlphaFoldDB" id="A0A0F8YUI3"/>
<comment type="caution">
    <text evidence="1">The sequence shown here is derived from an EMBL/GenBank/DDBJ whole genome shotgun (WGS) entry which is preliminary data.</text>
</comment>
<gene>
    <name evidence="1" type="ORF">LCGC14_2853830</name>
</gene>
<reference evidence="1" key="1">
    <citation type="journal article" date="2015" name="Nature">
        <title>Complex archaea that bridge the gap between prokaryotes and eukaryotes.</title>
        <authorList>
            <person name="Spang A."/>
            <person name="Saw J.H."/>
            <person name="Jorgensen S.L."/>
            <person name="Zaremba-Niedzwiedzka K."/>
            <person name="Martijn J."/>
            <person name="Lind A.E."/>
            <person name="van Eijk R."/>
            <person name="Schleper C."/>
            <person name="Guy L."/>
            <person name="Ettema T.J."/>
        </authorList>
    </citation>
    <scope>NUCLEOTIDE SEQUENCE</scope>
</reference>
<evidence type="ECO:0000313" key="1">
    <source>
        <dbReference type="EMBL" id="KKK77420.1"/>
    </source>
</evidence>
<accession>A0A0F8YUI3</accession>